<dbReference type="SUPFAM" id="SSF52540">
    <property type="entry name" value="P-loop containing nucleoside triphosphate hydrolases"/>
    <property type="match status" value="1"/>
</dbReference>
<dbReference type="PANTHER" id="PTHR34704:SF1">
    <property type="entry name" value="ATPASE"/>
    <property type="match status" value="1"/>
</dbReference>
<evidence type="ECO:0000313" key="3">
    <source>
        <dbReference type="EMBL" id="CAB4942077.1"/>
    </source>
</evidence>
<dbReference type="AlphaFoldDB" id="A0A6J7JGY0"/>
<evidence type="ECO:0000259" key="1">
    <source>
        <dbReference type="Pfam" id="PF01637"/>
    </source>
</evidence>
<dbReference type="InterPro" id="IPR027417">
    <property type="entry name" value="P-loop_NTPase"/>
</dbReference>
<dbReference type="GO" id="GO:0005524">
    <property type="term" value="F:ATP binding"/>
    <property type="evidence" value="ECO:0007669"/>
    <property type="project" value="InterPro"/>
</dbReference>
<feature type="domain" description="DUF234" evidence="2">
    <location>
        <begin position="324"/>
        <end position="417"/>
    </location>
</feature>
<dbReference type="InterPro" id="IPR011579">
    <property type="entry name" value="ATPase_dom"/>
</dbReference>
<dbReference type="Pfam" id="PF03008">
    <property type="entry name" value="DUF234"/>
    <property type="match status" value="1"/>
</dbReference>
<organism evidence="3">
    <name type="scientific">freshwater metagenome</name>
    <dbReference type="NCBI Taxonomy" id="449393"/>
    <lineage>
        <taxon>unclassified sequences</taxon>
        <taxon>metagenomes</taxon>
        <taxon>ecological metagenomes</taxon>
    </lineage>
</organism>
<evidence type="ECO:0000259" key="2">
    <source>
        <dbReference type="Pfam" id="PF03008"/>
    </source>
</evidence>
<protein>
    <submittedName>
        <fullName evidence="3">Unannotated protein</fullName>
    </submittedName>
</protein>
<dbReference type="Gene3D" id="3.40.50.300">
    <property type="entry name" value="P-loop containing nucleotide triphosphate hydrolases"/>
    <property type="match status" value="1"/>
</dbReference>
<name>A0A6J7JGY0_9ZZZZ</name>
<dbReference type="Pfam" id="PF01637">
    <property type="entry name" value="ATPase_2"/>
    <property type="match status" value="1"/>
</dbReference>
<sequence>MATFVGRARELAELQVFLDRLTDSRAGDRPGKALLIRGRRRVGKSRLIEEFLERSGVPAVFYTASAQAPERELKLFAEAVASSNLPGADLFRDVTPQTWEAALRLFASAVPEGAPSVLVIDELPYLIATDPSLEGMLQKMFDRVISRRPVLMIGVGSDLSMMEVLNEYGSPFHQRASEMIVPALAPSETALLLGLSAPEALDAYLITGGLPLIADEWPTGMPMWDYLASALSSSTSALVVSGERMLAAEFPDLTQARVVLTAIGSGETTFANIAQRAGGLHSTALTRALTTLRDKRIVTMDQPLSTSHSKVPRYRVTDPYLRFWLAFIGPALAEIERGAHARVLARLKASWPSWRGRAIEPVLRSGVARMGDSGPAGTTGVVGAYWTRTNNPEIDLVIADTQPAKRLLGVGSIKWHETEPFGQADLAELIVHRSQLPGAEDSTSLIAISRTGVSVSGVTAVSPQDIIDAW</sequence>
<accession>A0A6J7JGY0</accession>
<dbReference type="PANTHER" id="PTHR34704">
    <property type="entry name" value="ATPASE"/>
    <property type="match status" value="1"/>
</dbReference>
<proteinExistence type="predicted"/>
<gene>
    <name evidence="3" type="ORF">UFOPK3772_00996</name>
</gene>
<dbReference type="InterPro" id="IPR004256">
    <property type="entry name" value="DUF234"/>
</dbReference>
<dbReference type="EMBL" id="CAFBNE010000023">
    <property type="protein sequence ID" value="CAB4942077.1"/>
    <property type="molecule type" value="Genomic_DNA"/>
</dbReference>
<reference evidence="3" key="1">
    <citation type="submission" date="2020-05" db="EMBL/GenBank/DDBJ databases">
        <authorList>
            <person name="Chiriac C."/>
            <person name="Salcher M."/>
            <person name="Ghai R."/>
            <person name="Kavagutti S V."/>
        </authorList>
    </citation>
    <scope>NUCLEOTIDE SEQUENCE</scope>
</reference>
<feature type="domain" description="ATPase" evidence="1">
    <location>
        <begin position="4"/>
        <end position="184"/>
    </location>
</feature>